<gene>
    <name evidence="9" type="primary">argS</name>
    <name evidence="14" type="ORF">SAMN05421753_10967</name>
</gene>
<protein>
    <recommendedName>
        <fullName evidence="9">Arginine--tRNA ligase</fullName>
        <ecNumber evidence="9">6.1.1.19</ecNumber>
    </recommendedName>
    <alternativeName>
        <fullName evidence="9">Arginyl-tRNA synthetase</fullName>
        <shortName evidence="9">ArgRS</shortName>
    </alternativeName>
</protein>
<feature type="short sequence motif" description="'HIGH' region" evidence="9">
    <location>
        <begin position="124"/>
        <end position="134"/>
    </location>
</feature>
<dbReference type="PROSITE" id="PS00178">
    <property type="entry name" value="AA_TRNA_LIGASE_I"/>
    <property type="match status" value="1"/>
</dbReference>
<dbReference type="GO" id="GO:0005524">
    <property type="term" value="F:ATP binding"/>
    <property type="evidence" value="ECO:0007669"/>
    <property type="project" value="UniProtKB-UniRule"/>
</dbReference>
<evidence type="ECO:0000259" key="13">
    <source>
        <dbReference type="SMART" id="SM01016"/>
    </source>
</evidence>
<evidence type="ECO:0000256" key="2">
    <source>
        <dbReference type="ARBA" id="ARBA00022490"/>
    </source>
</evidence>
<reference evidence="15" key="1">
    <citation type="submission" date="2016-10" db="EMBL/GenBank/DDBJ databases">
        <authorList>
            <person name="Varghese N."/>
            <person name="Submissions S."/>
        </authorList>
    </citation>
    <scope>NUCLEOTIDE SEQUENCE [LARGE SCALE GENOMIC DNA]</scope>
    <source>
        <strain evidence="15">DSM 26348</strain>
    </source>
</reference>
<dbReference type="PANTHER" id="PTHR11956">
    <property type="entry name" value="ARGINYL-TRNA SYNTHETASE"/>
    <property type="match status" value="1"/>
</dbReference>
<dbReference type="GO" id="GO:0005737">
    <property type="term" value="C:cytoplasm"/>
    <property type="evidence" value="ECO:0007669"/>
    <property type="project" value="UniProtKB-SubCell"/>
</dbReference>
<evidence type="ECO:0000256" key="6">
    <source>
        <dbReference type="ARBA" id="ARBA00022917"/>
    </source>
</evidence>
<evidence type="ECO:0000256" key="4">
    <source>
        <dbReference type="ARBA" id="ARBA00022741"/>
    </source>
</evidence>
<comment type="subcellular location">
    <subcellularLocation>
        <location evidence="9">Cytoplasm</location>
    </subcellularLocation>
</comment>
<proteinExistence type="inferred from homology"/>
<accession>A0A1I3ID76</accession>
<keyword evidence="6 9" id="KW-0648">Protein biosynthesis</keyword>
<dbReference type="InterPro" id="IPR005148">
    <property type="entry name" value="Arg-tRNA-synth_N"/>
</dbReference>
<dbReference type="InterPro" id="IPR001278">
    <property type="entry name" value="Arg-tRNA-ligase"/>
</dbReference>
<evidence type="ECO:0000256" key="11">
    <source>
        <dbReference type="SAM" id="Coils"/>
    </source>
</evidence>
<keyword evidence="4 9" id="KW-0547">Nucleotide-binding</keyword>
<dbReference type="SUPFAM" id="SSF47323">
    <property type="entry name" value="Anticodon-binding domain of a subclass of class I aminoacyl-tRNA synthetases"/>
    <property type="match status" value="1"/>
</dbReference>
<dbReference type="PRINTS" id="PR01038">
    <property type="entry name" value="TRNASYNTHARG"/>
</dbReference>
<keyword evidence="3 9" id="KW-0436">Ligase</keyword>
<sequence length="658" mass="72784">MNILNLLKSRFADALQGITDEAAAFAEMVKPVQDPRFGDYQANFAMPLGKKIGANPKETAQRVVDKLVITDVCHPPEVAGPGFINLKVLNAWLEAQVNAAADDDRLGVPLIAQPKTVVVDFSSPNVAKPMHVGHLRSTVIGDAIARVQRFLGNKVIADNHIGDWGTQFGMIIYGYKHFVDEQAYARDAVGELARLYRLVNRLCDYHDAQAELAPAQQEIATAKTELEQLEKSADSADKAAQKTLKKIRTDLATKQAALKSLQQKIEAIDTDAPLKALADAHPGISRQAREETAQLHRGNAENRRLWNEFLPACLQALQRVYDRLQIHFDLALGESYYDPMLPEVVSDLEQKQLAKISDGAMCVFIPGNSAPFIVRKADGAFTYATTDLATIRYRVDQLHADEILYVVDARQSEHFKLLMATARSWGFDKVGLKHVSFGTVMGQDGRPYKTRSGDTVGLESLLDDAVAKAREIVAANDDGKHDAEGNPKPELSQEQRTEIAEMVGIGGVKYADLMHNRESDYIFDADKMLAMTGNTATYLQYAYARIQGIFRRGGVDPTLLRAQQSKIVLRESTERALALQVCRYAETLDALIQDSRPNLLTAYLYDLAGCLTAFYDQCPVLKAESEEIRASRLRLCDLVGRIMQHGLSLLGISAPQQM</sequence>
<dbReference type="Proteomes" id="UP000199518">
    <property type="component" value="Unassembled WGS sequence"/>
</dbReference>
<dbReference type="InterPro" id="IPR035684">
    <property type="entry name" value="ArgRS_core"/>
</dbReference>
<comment type="similarity">
    <text evidence="1 9 10">Belongs to the class-I aminoacyl-tRNA synthetase family.</text>
</comment>
<keyword evidence="11" id="KW-0175">Coiled coil</keyword>
<feature type="domain" description="DALR anticodon binding" evidence="12">
    <location>
        <begin position="539"/>
        <end position="658"/>
    </location>
</feature>
<keyword evidence="7 9" id="KW-0030">Aminoacyl-tRNA synthetase</keyword>
<dbReference type="Pfam" id="PF05746">
    <property type="entry name" value="DALR_1"/>
    <property type="match status" value="1"/>
</dbReference>
<dbReference type="Gene3D" id="3.30.1360.70">
    <property type="entry name" value="Arginyl tRNA synthetase N-terminal domain"/>
    <property type="match status" value="1"/>
</dbReference>
<dbReference type="Gene3D" id="1.10.730.10">
    <property type="entry name" value="Isoleucyl-tRNA Synthetase, Domain 1"/>
    <property type="match status" value="1"/>
</dbReference>
<dbReference type="HAMAP" id="MF_00123">
    <property type="entry name" value="Arg_tRNA_synth"/>
    <property type="match status" value="1"/>
</dbReference>
<evidence type="ECO:0000256" key="10">
    <source>
        <dbReference type="RuleBase" id="RU363038"/>
    </source>
</evidence>
<evidence type="ECO:0000256" key="7">
    <source>
        <dbReference type="ARBA" id="ARBA00023146"/>
    </source>
</evidence>
<dbReference type="RefSeq" id="WP_092050744.1">
    <property type="nucleotide sequence ID" value="NZ_FOQD01000009.1"/>
</dbReference>
<evidence type="ECO:0000256" key="5">
    <source>
        <dbReference type="ARBA" id="ARBA00022840"/>
    </source>
</evidence>
<name>A0A1I3ID76_9PLAN</name>
<dbReference type="GO" id="GO:0006420">
    <property type="term" value="P:arginyl-tRNA aminoacylation"/>
    <property type="evidence" value="ECO:0007669"/>
    <property type="project" value="UniProtKB-UniRule"/>
</dbReference>
<dbReference type="OrthoDB" id="9805987at2"/>
<evidence type="ECO:0000313" key="14">
    <source>
        <dbReference type="EMBL" id="SFI45787.1"/>
    </source>
</evidence>
<dbReference type="NCBIfam" id="TIGR00456">
    <property type="entry name" value="argS"/>
    <property type="match status" value="1"/>
</dbReference>
<keyword evidence="5 9" id="KW-0067">ATP-binding</keyword>
<comment type="catalytic activity">
    <reaction evidence="8 9">
        <text>tRNA(Arg) + L-arginine + ATP = L-arginyl-tRNA(Arg) + AMP + diphosphate</text>
        <dbReference type="Rhea" id="RHEA:20301"/>
        <dbReference type="Rhea" id="RHEA-COMP:9658"/>
        <dbReference type="Rhea" id="RHEA-COMP:9673"/>
        <dbReference type="ChEBI" id="CHEBI:30616"/>
        <dbReference type="ChEBI" id="CHEBI:32682"/>
        <dbReference type="ChEBI" id="CHEBI:33019"/>
        <dbReference type="ChEBI" id="CHEBI:78442"/>
        <dbReference type="ChEBI" id="CHEBI:78513"/>
        <dbReference type="ChEBI" id="CHEBI:456215"/>
        <dbReference type="EC" id="6.1.1.19"/>
    </reaction>
</comment>
<dbReference type="GO" id="GO:0004814">
    <property type="term" value="F:arginine-tRNA ligase activity"/>
    <property type="evidence" value="ECO:0007669"/>
    <property type="project" value="UniProtKB-UniRule"/>
</dbReference>
<comment type="subunit">
    <text evidence="9">Monomer.</text>
</comment>
<keyword evidence="15" id="KW-1185">Reference proteome</keyword>
<dbReference type="InterPro" id="IPR014729">
    <property type="entry name" value="Rossmann-like_a/b/a_fold"/>
</dbReference>
<evidence type="ECO:0000256" key="1">
    <source>
        <dbReference type="ARBA" id="ARBA00005594"/>
    </source>
</evidence>
<feature type="domain" description="Arginyl tRNA synthetase N-terminal" evidence="13">
    <location>
        <begin position="5"/>
        <end position="88"/>
    </location>
</feature>
<evidence type="ECO:0000313" key="15">
    <source>
        <dbReference type="Proteomes" id="UP000199518"/>
    </source>
</evidence>
<dbReference type="Pfam" id="PF00750">
    <property type="entry name" value="tRNA-synt_1d"/>
    <property type="match status" value="2"/>
</dbReference>
<evidence type="ECO:0000256" key="9">
    <source>
        <dbReference type="HAMAP-Rule" id="MF_00123"/>
    </source>
</evidence>
<dbReference type="EMBL" id="FOQD01000009">
    <property type="protein sequence ID" value="SFI45787.1"/>
    <property type="molecule type" value="Genomic_DNA"/>
</dbReference>
<dbReference type="InterPro" id="IPR009080">
    <property type="entry name" value="tRNAsynth_Ia_anticodon-bd"/>
</dbReference>
<dbReference type="SUPFAM" id="SSF52374">
    <property type="entry name" value="Nucleotidylyl transferase"/>
    <property type="match status" value="1"/>
</dbReference>
<dbReference type="PANTHER" id="PTHR11956:SF5">
    <property type="entry name" value="ARGININE--TRNA LIGASE, CYTOPLASMIC"/>
    <property type="match status" value="1"/>
</dbReference>
<keyword evidence="2 9" id="KW-0963">Cytoplasm</keyword>
<dbReference type="InterPro" id="IPR008909">
    <property type="entry name" value="DALR_anticod-bd"/>
</dbReference>
<feature type="coiled-coil region" evidence="11">
    <location>
        <begin position="205"/>
        <end position="271"/>
    </location>
</feature>
<evidence type="ECO:0000256" key="8">
    <source>
        <dbReference type="ARBA" id="ARBA00049339"/>
    </source>
</evidence>
<evidence type="ECO:0000259" key="12">
    <source>
        <dbReference type="SMART" id="SM00836"/>
    </source>
</evidence>
<dbReference type="AlphaFoldDB" id="A0A1I3ID76"/>
<dbReference type="FunFam" id="1.10.730.10:FF:000006">
    <property type="entry name" value="Arginyl-tRNA synthetase 2, mitochondrial"/>
    <property type="match status" value="1"/>
</dbReference>
<dbReference type="InterPro" id="IPR036695">
    <property type="entry name" value="Arg-tRNA-synth_N_sf"/>
</dbReference>
<dbReference type="SUPFAM" id="SSF55190">
    <property type="entry name" value="Arginyl-tRNA synthetase (ArgRS), N-terminal 'additional' domain"/>
    <property type="match status" value="1"/>
</dbReference>
<dbReference type="STRING" id="1576369.SAMN05421753_10967"/>
<evidence type="ECO:0000256" key="3">
    <source>
        <dbReference type="ARBA" id="ARBA00022598"/>
    </source>
</evidence>
<dbReference type="EC" id="6.1.1.19" evidence="9"/>
<dbReference type="InterPro" id="IPR001412">
    <property type="entry name" value="aa-tRNA-synth_I_CS"/>
</dbReference>
<dbReference type="SMART" id="SM01016">
    <property type="entry name" value="Arg_tRNA_synt_N"/>
    <property type="match status" value="1"/>
</dbReference>
<dbReference type="Pfam" id="PF03485">
    <property type="entry name" value="Arg_tRNA_synt_N"/>
    <property type="match status" value="1"/>
</dbReference>
<organism evidence="14 15">
    <name type="scientific">Planctomicrobium piriforme</name>
    <dbReference type="NCBI Taxonomy" id="1576369"/>
    <lineage>
        <taxon>Bacteria</taxon>
        <taxon>Pseudomonadati</taxon>
        <taxon>Planctomycetota</taxon>
        <taxon>Planctomycetia</taxon>
        <taxon>Planctomycetales</taxon>
        <taxon>Planctomycetaceae</taxon>
        <taxon>Planctomicrobium</taxon>
    </lineage>
</organism>
<dbReference type="Gene3D" id="3.40.50.620">
    <property type="entry name" value="HUPs"/>
    <property type="match status" value="1"/>
</dbReference>
<dbReference type="SMART" id="SM00836">
    <property type="entry name" value="DALR_1"/>
    <property type="match status" value="1"/>
</dbReference>